<gene>
    <name evidence="13" type="ORF">E2F50_21860</name>
</gene>
<dbReference type="Gene3D" id="3.30.450.20">
    <property type="entry name" value="PAS domain"/>
    <property type="match status" value="2"/>
</dbReference>
<dbReference type="Pfam" id="PF00989">
    <property type="entry name" value="PAS"/>
    <property type="match status" value="1"/>
</dbReference>
<reference evidence="13 14" key="1">
    <citation type="submission" date="2019-03" db="EMBL/GenBank/DDBJ databases">
        <title>Rhizobium sp. nov., an bacterium isolated from biocrust in Mu Us Desert.</title>
        <authorList>
            <person name="Lixiong L."/>
        </authorList>
    </citation>
    <scope>NUCLEOTIDE SEQUENCE [LARGE SCALE GENOMIC DNA]</scope>
    <source>
        <strain evidence="13 14">SPY-1</strain>
    </source>
</reference>
<dbReference type="AlphaFoldDB" id="A0A4R5U6N8"/>
<keyword evidence="5" id="KW-0547">Nucleotide-binding</keyword>
<dbReference type="NCBIfam" id="TIGR00229">
    <property type="entry name" value="sensory_box"/>
    <property type="match status" value="1"/>
</dbReference>
<accession>A0A4R5U6N8</accession>
<dbReference type="Proteomes" id="UP000295238">
    <property type="component" value="Unassembled WGS sequence"/>
</dbReference>
<dbReference type="InterPro" id="IPR000014">
    <property type="entry name" value="PAS"/>
</dbReference>
<dbReference type="PRINTS" id="PR00344">
    <property type="entry name" value="BCTRLSENSOR"/>
</dbReference>
<dbReference type="EC" id="2.7.13.3" evidence="2"/>
<evidence type="ECO:0000256" key="8">
    <source>
        <dbReference type="ARBA" id="ARBA00023012"/>
    </source>
</evidence>
<dbReference type="Pfam" id="PF02518">
    <property type="entry name" value="HATPase_c"/>
    <property type="match status" value="1"/>
</dbReference>
<dbReference type="Gene3D" id="1.10.287.130">
    <property type="match status" value="1"/>
</dbReference>
<sequence>MHTHKGYELAPFEPRRRRSAVLIALAICLTASIFAIDVFTPFDGAIAVLYIGVILLLAPSGRRAVMASGLITALLTVFAFAFGHLTNASDGAASRFVVSLVAIAITTLMSMRDRSSRTTLGEQARILELSHDTVIIRDSNDVIVYWNDGAEKLYGWSRGEALGRNCGELLQCRFPAQEIATVMDEIGQWSGEVVRTRRDGTPLVLASRWLRRRDPDGRSIGTIESSADLTEKRRADEQSLASERKYRTIFDSAGFATWESDWSETMRVALASVPDGQQLATWLESHPEITQQAVAAAVIRDANPAAVDLFEADARETLVGSNLCGRYLPRGASALSDVIVALAAGETMAETEVRMQTFGERVADVVLRVTILPGGQNWSHVLVMAFDVTERNEARTRYEQVSAELAHAARVSMLGQLAASIAHEVNQPLAAIINYGKSAKRFLRRPQPDLEDVGSCVDKMISNGTRAAQVVDRVRKLARKAAPQADPINLSDLIEDAIALIKSEARAQSVRLRQRSSGDLPNVVADRVQVQQVLVNLLMNAIQAMREVDNRARELCIDTTVTPDGMVRVAVADCGTGFPMGGEARMFEPFYTTKPDGMGIGLSICRSIIEHQGGRISAANNEVFGATVSFTLPIGVPQAAKTLEPIS</sequence>
<dbReference type="InterPro" id="IPR036097">
    <property type="entry name" value="HisK_dim/P_sf"/>
</dbReference>
<dbReference type="PROSITE" id="PS50109">
    <property type="entry name" value="HIS_KIN"/>
    <property type="match status" value="1"/>
</dbReference>
<feature type="domain" description="PAS" evidence="11">
    <location>
        <begin position="119"/>
        <end position="165"/>
    </location>
</feature>
<proteinExistence type="predicted"/>
<dbReference type="PANTHER" id="PTHR43065:SF10">
    <property type="entry name" value="PEROXIDE STRESS-ACTIVATED HISTIDINE KINASE MAK3"/>
    <property type="match status" value="1"/>
</dbReference>
<feature type="domain" description="Histidine kinase" evidence="10">
    <location>
        <begin position="420"/>
        <end position="636"/>
    </location>
</feature>
<keyword evidence="4" id="KW-0808">Transferase</keyword>
<feature type="transmembrane region" description="Helical" evidence="9">
    <location>
        <begin position="42"/>
        <end position="58"/>
    </location>
</feature>
<feature type="domain" description="PAC" evidence="12">
    <location>
        <begin position="189"/>
        <end position="241"/>
    </location>
</feature>
<dbReference type="SUPFAM" id="SSF47384">
    <property type="entry name" value="Homodimeric domain of signal transducing histidine kinase"/>
    <property type="match status" value="1"/>
</dbReference>
<comment type="caution">
    <text evidence="13">The sequence shown here is derived from an EMBL/GenBank/DDBJ whole genome shotgun (WGS) entry which is preliminary data.</text>
</comment>
<dbReference type="CDD" id="cd00130">
    <property type="entry name" value="PAS"/>
    <property type="match status" value="1"/>
</dbReference>
<dbReference type="CDD" id="cd00082">
    <property type="entry name" value="HisKA"/>
    <property type="match status" value="1"/>
</dbReference>
<dbReference type="Pfam" id="PF00512">
    <property type="entry name" value="HisKA"/>
    <property type="match status" value="1"/>
</dbReference>
<dbReference type="OrthoDB" id="226486at2"/>
<dbReference type="InterPro" id="IPR004358">
    <property type="entry name" value="Sig_transdc_His_kin-like_C"/>
</dbReference>
<name>A0A4R5U6N8_9HYPH</name>
<dbReference type="InterPro" id="IPR000700">
    <property type="entry name" value="PAS-assoc_C"/>
</dbReference>
<keyword evidence="6" id="KW-0418">Kinase</keyword>
<feature type="transmembrane region" description="Helical" evidence="9">
    <location>
        <begin position="65"/>
        <end position="86"/>
    </location>
</feature>
<evidence type="ECO:0000256" key="5">
    <source>
        <dbReference type="ARBA" id="ARBA00022741"/>
    </source>
</evidence>
<dbReference type="Gene3D" id="3.30.565.10">
    <property type="entry name" value="Histidine kinase-like ATPase, C-terminal domain"/>
    <property type="match status" value="1"/>
</dbReference>
<dbReference type="EMBL" id="SMTL01000009">
    <property type="protein sequence ID" value="TDK29848.1"/>
    <property type="molecule type" value="Genomic_DNA"/>
</dbReference>
<keyword evidence="14" id="KW-1185">Reference proteome</keyword>
<evidence type="ECO:0000259" key="11">
    <source>
        <dbReference type="PROSITE" id="PS50112"/>
    </source>
</evidence>
<dbReference type="InterPro" id="IPR003594">
    <property type="entry name" value="HATPase_dom"/>
</dbReference>
<evidence type="ECO:0000313" key="14">
    <source>
        <dbReference type="Proteomes" id="UP000295238"/>
    </source>
</evidence>
<evidence type="ECO:0000259" key="12">
    <source>
        <dbReference type="PROSITE" id="PS50113"/>
    </source>
</evidence>
<dbReference type="InterPro" id="IPR036890">
    <property type="entry name" value="HATPase_C_sf"/>
</dbReference>
<dbReference type="GO" id="GO:0000155">
    <property type="term" value="F:phosphorelay sensor kinase activity"/>
    <property type="evidence" value="ECO:0007669"/>
    <property type="project" value="InterPro"/>
</dbReference>
<keyword evidence="9" id="KW-1133">Transmembrane helix</keyword>
<keyword evidence="9" id="KW-0472">Membrane</keyword>
<evidence type="ECO:0000256" key="4">
    <source>
        <dbReference type="ARBA" id="ARBA00022679"/>
    </source>
</evidence>
<dbReference type="InterPro" id="IPR013767">
    <property type="entry name" value="PAS_fold"/>
</dbReference>
<evidence type="ECO:0000256" key="2">
    <source>
        <dbReference type="ARBA" id="ARBA00012438"/>
    </source>
</evidence>
<dbReference type="GO" id="GO:0006355">
    <property type="term" value="P:regulation of DNA-templated transcription"/>
    <property type="evidence" value="ECO:0007669"/>
    <property type="project" value="InterPro"/>
</dbReference>
<dbReference type="PANTHER" id="PTHR43065">
    <property type="entry name" value="SENSOR HISTIDINE KINASE"/>
    <property type="match status" value="1"/>
</dbReference>
<keyword evidence="3" id="KW-0597">Phosphoprotein</keyword>
<keyword evidence="9" id="KW-0812">Transmembrane</keyword>
<evidence type="ECO:0000256" key="7">
    <source>
        <dbReference type="ARBA" id="ARBA00022840"/>
    </source>
</evidence>
<dbReference type="GO" id="GO:0005524">
    <property type="term" value="F:ATP binding"/>
    <property type="evidence" value="ECO:0007669"/>
    <property type="project" value="UniProtKB-KW"/>
</dbReference>
<protein>
    <recommendedName>
        <fullName evidence="2">histidine kinase</fullName>
        <ecNumber evidence="2">2.7.13.3</ecNumber>
    </recommendedName>
</protein>
<evidence type="ECO:0000256" key="9">
    <source>
        <dbReference type="SAM" id="Phobius"/>
    </source>
</evidence>
<keyword evidence="8" id="KW-0902">Two-component regulatory system</keyword>
<organism evidence="13 14">
    <name type="scientific">Rhizobium deserti</name>
    <dbReference type="NCBI Taxonomy" id="2547961"/>
    <lineage>
        <taxon>Bacteria</taxon>
        <taxon>Pseudomonadati</taxon>
        <taxon>Pseudomonadota</taxon>
        <taxon>Alphaproteobacteria</taxon>
        <taxon>Hyphomicrobiales</taxon>
        <taxon>Rhizobiaceae</taxon>
        <taxon>Rhizobium/Agrobacterium group</taxon>
        <taxon>Rhizobium</taxon>
    </lineage>
</organism>
<keyword evidence="7" id="KW-0067">ATP-binding</keyword>
<dbReference type="PROSITE" id="PS50112">
    <property type="entry name" value="PAS"/>
    <property type="match status" value="1"/>
</dbReference>
<dbReference type="SUPFAM" id="SSF55785">
    <property type="entry name" value="PYP-like sensor domain (PAS domain)"/>
    <property type="match status" value="2"/>
</dbReference>
<dbReference type="InterPro" id="IPR005467">
    <property type="entry name" value="His_kinase_dom"/>
</dbReference>
<dbReference type="InterPro" id="IPR035965">
    <property type="entry name" value="PAS-like_dom_sf"/>
</dbReference>
<evidence type="ECO:0000256" key="6">
    <source>
        <dbReference type="ARBA" id="ARBA00022777"/>
    </source>
</evidence>
<dbReference type="PROSITE" id="PS50113">
    <property type="entry name" value="PAC"/>
    <property type="match status" value="1"/>
</dbReference>
<dbReference type="InterPro" id="IPR003661">
    <property type="entry name" value="HisK_dim/P_dom"/>
</dbReference>
<comment type="catalytic activity">
    <reaction evidence="1">
        <text>ATP + protein L-histidine = ADP + protein N-phospho-L-histidine.</text>
        <dbReference type="EC" id="2.7.13.3"/>
    </reaction>
</comment>
<dbReference type="SMART" id="SM00091">
    <property type="entry name" value="PAS"/>
    <property type="match status" value="2"/>
</dbReference>
<dbReference type="SMART" id="SM00388">
    <property type="entry name" value="HisKA"/>
    <property type="match status" value="1"/>
</dbReference>
<evidence type="ECO:0000313" key="13">
    <source>
        <dbReference type="EMBL" id="TDK29848.1"/>
    </source>
</evidence>
<evidence type="ECO:0000256" key="1">
    <source>
        <dbReference type="ARBA" id="ARBA00000085"/>
    </source>
</evidence>
<evidence type="ECO:0000259" key="10">
    <source>
        <dbReference type="PROSITE" id="PS50109"/>
    </source>
</evidence>
<evidence type="ECO:0000256" key="3">
    <source>
        <dbReference type="ARBA" id="ARBA00022553"/>
    </source>
</evidence>
<feature type="transmembrane region" description="Helical" evidence="9">
    <location>
        <begin position="92"/>
        <end position="111"/>
    </location>
</feature>
<dbReference type="SUPFAM" id="SSF55874">
    <property type="entry name" value="ATPase domain of HSP90 chaperone/DNA topoisomerase II/histidine kinase"/>
    <property type="match status" value="1"/>
</dbReference>
<dbReference type="SMART" id="SM00387">
    <property type="entry name" value="HATPase_c"/>
    <property type="match status" value="1"/>
</dbReference>